<accession>A0A1Q6A0X4</accession>
<gene>
    <name evidence="2" type="ORF">RG47T_3092</name>
</gene>
<proteinExistence type="predicted"/>
<dbReference type="EMBL" id="MPPL01000001">
    <property type="protein sequence ID" value="OKS87631.1"/>
    <property type="molecule type" value="Genomic_DNA"/>
</dbReference>
<protein>
    <submittedName>
        <fullName evidence="2">Uncharacterized protein</fullName>
    </submittedName>
</protein>
<keyword evidence="1" id="KW-0472">Membrane</keyword>
<evidence type="ECO:0000313" key="3">
    <source>
        <dbReference type="Proteomes" id="UP000186720"/>
    </source>
</evidence>
<sequence>MINLFNQLFQAGLDGMASFHQKNNAENLGRQPIKFFVTRRPLIRQIVAIIWFLGSALMLYGAWFDMKV</sequence>
<feature type="transmembrane region" description="Helical" evidence="1">
    <location>
        <begin position="42"/>
        <end position="63"/>
    </location>
</feature>
<keyword evidence="3" id="KW-1185">Reference proteome</keyword>
<dbReference type="AlphaFoldDB" id="A0A1Q6A0X4"/>
<keyword evidence="1" id="KW-0812">Transmembrane</keyword>
<evidence type="ECO:0000256" key="1">
    <source>
        <dbReference type="SAM" id="Phobius"/>
    </source>
</evidence>
<name>A0A1Q6A0X4_9SPHI</name>
<reference evidence="2 3" key="1">
    <citation type="submission" date="2016-11" db="EMBL/GenBank/DDBJ databases">
        <title>Whole Genome Sequencing of Mucilaginibacter polytrichastri RG4-7(T) isolated from the moss sample.</title>
        <authorList>
            <person name="Li Y."/>
        </authorList>
    </citation>
    <scope>NUCLEOTIDE SEQUENCE [LARGE SCALE GENOMIC DNA]</scope>
    <source>
        <strain evidence="2 3">RG4-7</strain>
    </source>
</reference>
<organism evidence="2 3">
    <name type="scientific">Mucilaginibacter polytrichastri</name>
    <dbReference type="NCBI Taxonomy" id="1302689"/>
    <lineage>
        <taxon>Bacteria</taxon>
        <taxon>Pseudomonadati</taxon>
        <taxon>Bacteroidota</taxon>
        <taxon>Sphingobacteriia</taxon>
        <taxon>Sphingobacteriales</taxon>
        <taxon>Sphingobacteriaceae</taxon>
        <taxon>Mucilaginibacter</taxon>
    </lineage>
</organism>
<evidence type="ECO:0000313" key="2">
    <source>
        <dbReference type="EMBL" id="OKS87631.1"/>
    </source>
</evidence>
<dbReference type="Proteomes" id="UP000186720">
    <property type="component" value="Unassembled WGS sequence"/>
</dbReference>
<keyword evidence="1" id="KW-1133">Transmembrane helix</keyword>
<comment type="caution">
    <text evidence="2">The sequence shown here is derived from an EMBL/GenBank/DDBJ whole genome shotgun (WGS) entry which is preliminary data.</text>
</comment>